<dbReference type="OrthoDB" id="8300685at2759"/>
<evidence type="ECO:0000313" key="1">
    <source>
        <dbReference type="EMBL" id="GBM45815.1"/>
    </source>
</evidence>
<proteinExistence type="predicted"/>
<evidence type="ECO:0000313" key="2">
    <source>
        <dbReference type="Proteomes" id="UP000499080"/>
    </source>
</evidence>
<dbReference type="Proteomes" id="UP000499080">
    <property type="component" value="Unassembled WGS sequence"/>
</dbReference>
<name>A0A4Y2FZF2_ARAVE</name>
<keyword evidence="2" id="KW-1185">Reference proteome</keyword>
<organism evidence="1 2">
    <name type="scientific">Araneus ventricosus</name>
    <name type="common">Orbweaver spider</name>
    <name type="synonym">Epeira ventricosa</name>
    <dbReference type="NCBI Taxonomy" id="182803"/>
    <lineage>
        <taxon>Eukaryota</taxon>
        <taxon>Metazoa</taxon>
        <taxon>Ecdysozoa</taxon>
        <taxon>Arthropoda</taxon>
        <taxon>Chelicerata</taxon>
        <taxon>Arachnida</taxon>
        <taxon>Araneae</taxon>
        <taxon>Araneomorphae</taxon>
        <taxon>Entelegynae</taxon>
        <taxon>Araneoidea</taxon>
        <taxon>Araneidae</taxon>
        <taxon>Araneus</taxon>
    </lineage>
</organism>
<dbReference type="EMBL" id="BGPR01001114">
    <property type="protein sequence ID" value="GBM45815.1"/>
    <property type="molecule type" value="Genomic_DNA"/>
</dbReference>
<dbReference type="Gene3D" id="1.20.120.20">
    <property type="entry name" value="Apolipoprotein"/>
    <property type="match status" value="1"/>
</dbReference>
<reference evidence="1 2" key="1">
    <citation type="journal article" date="2019" name="Sci. Rep.">
        <title>Orb-weaving spider Araneus ventricosus genome elucidates the spidroin gene catalogue.</title>
        <authorList>
            <person name="Kono N."/>
            <person name="Nakamura H."/>
            <person name="Ohtoshi R."/>
            <person name="Moran D.A.P."/>
            <person name="Shinohara A."/>
            <person name="Yoshida Y."/>
            <person name="Fujiwara M."/>
            <person name="Mori M."/>
            <person name="Tomita M."/>
            <person name="Arakawa K."/>
        </authorList>
    </citation>
    <scope>NUCLEOTIDE SEQUENCE [LARGE SCALE GENOMIC DNA]</scope>
</reference>
<dbReference type="AlphaFoldDB" id="A0A4Y2FZF2"/>
<protein>
    <submittedName>
        <fullName evidence="1">Uncharacterized protein</fullName>
    </submittedName>
</protein>
<comment type="caution">
    <text evidence="1">The sequence shown here is derived from an EMBL/GenBank/DDBJ whole genome shotgun (WGS) entry which is preliminary data.</text>
</comment>
<gene>
    <name evidence="1" type="ORF">AVEN_272232_1</name>
</gene>
<accession>A0A4Y2FZF2</accession>
<sequence length="109" mass="12607">MWRVKSKELDHVNSCIKKIKEDVQAVKGEIEEIRGEVRMKIEELQGEVRMKIEELQGEVQGKISDIEKRPSDLEIRPNHFPASSEIIYSITTVKPLKHHGLFSRLNSTL</sequence>